<evidence type="ECO:0000313" key="3">
    <source>
        <dbReference type="Proteomes" id="UP000306628"/>
    </source>
</evidence>
<accession>A0A5S4G9P8</accession>
<keyword evidence="3" id="KW-1185">Reference proteome</keyword>
<feature type="compositionally biased region" description="Low complexity" evidence="1">
    <location>
        <begin position="81"/>
        <end position="115"/>
    </location>
</feature>
<dbReference type="EMBL" id="VCKX01000116">
    <property type="protein sequence ID" value="TMR29592.1"/>
    <property type="molecule type" value="Genomic_DNA"/>
</dbReference>
<evidence type="ECO:0000256" key="1">
    <source>
        <dbReference type="SAM" id="MobiDB-lite"/>
    </source>
</evidence>
<dbReference type="RefSeq" id="WP_138693498.1">
    <property type="nucleotide sequence ID" value="NZ_JBHSAZ010000016.1"/>
</dbReference>
<protein>
    <submittedName>
        <fullName evidence="2">Uncharacterized protein</fullName>
    </submittedName>
</protein>
<proteinExistence type="predicted"/>
<dbReference type="AlphaFoldDB" id="A0A5S4G9P8"/>
<dbReference type="OrthoDB" id="3543658at2"/>
<comment type="caution">
    <text evidence="2">The sequence shown here is derived from an EMBL/GenBank/DDBJ whole genome shotgun (WGS) entry which is preliminary data.</text>
</comment>
<feature type="region of interest" description="Disordered" evidence="1">
    <location>
        <begin position="27"/>
        <end position="152"/>
    </location>
</feature>
<reference evidence="2 3" key="1">
    <citation type="submission" date="2019-05" db="EMBL/GenBank/DDBJ databases">
        <title>Draft genome sequence of Nonomuraea zeae DSM 100528.</title>
        <authorList>
            <person name="Saricaoglu S."/>
            <person name="Isik K."/>
        </authorList>
    </citation>
    <scope>NUCLEOTIDE SEQUENCE [LARGE SCALE GENOMIC DNA]</scope>
    <source>
        <strain evidence="2 3">DSM 100528</strain>
    </source>
</reference>
<feature type="compositionally biased region" description="Basic and acidic residues" evidence="1">
    <location>
        <begin position="38"/>
        <end position="49"/>
    </location>
</feature>
<evidence type="ECO:0000313" key="2">
    <source>
        <dbReference type="EMBL" id="TMR29592.1"/>
    </source>
</evidence>
<dbReference type="Proteomes" id="UP000306628">
    <property type="component" value="Unassembled WGS sequence"/>
</dbReference>
<gene>
    <name evidence="2" type="ORF">ETD85_31785</name>
</gene>
<organism evidence="2 3">
    <name type="scientific">Nonomuraea zeae</name>
    <dbReference type="NCBI Taxonomy" id="1642303"/>
    <lineage>
        <taxon>Bacteria</taxon>
        <taxon>Bacillati</taxon>
        <taxon>Actinomycetota</taxon>
        <taxon>Actinomycetes</taxon>
        <taxon>Streptosporangiales</taxon>
        <taxon>Streptosporangiaceae</taxon>
        <taxon>Nonomuraea</taxon>
    </lineage>
</organism>
<name>A0A5S4G9P8_9ACTN</name>
<sequence length="255" mass="25674">MAGALALAGGVAGLLVVNGTFGGALTATTARPAASEPSGRESAVERDEGPSALSGKAAEAGPRASAQAQPREVRQSPPAKATATAGADSAGADSSGADSAGAEPPEAAPSATPGAVDADGLVAGTLTPEDVLAEGPEPSDSAGYKADGPSRHTDRQAAAYFRTHWGPNDKALKRLKDIRTVGGYLRIYTNLPDTAYNSAHAITLCKRGLEYLRAAGVANPVVFVQAEFGENGNPVLANILGPSDRNCRVTHPAPN</sequence>